<name>A0ACC4B3E3_POPAL</name>
<evidence type="ECO:0000313" key="1">
    <source>
        <dbReference type="EMBL" id="KAL3573000.1"/>
    </source>
</evidence>
<reference evidence="1 2" key="1">
    <citation type="journal article" date="2024" name="Plant Biotechnol. J.">
        <title>Genome and CRISPR/Cas9 system of a widespread forest tree (Populus alba) in the world.</title>
        <authorList>
            <person name="Liu Y.J."/>
            <person name="Jiang P.F."/>
            <person name="Han X.M."/>
            <person name="Li X.Y."/>
            <person name="Wang H.M."/>
            <person name="Wang Y.J."/>
            <person name="Wang X.X."/>
            <person name="Zeng Q.Y."/>
        </authorList>
    </citation>
    <scope>NUCLEOTIDE SEQUENCE [LARGE SCALE GENOMIC DNA]</scope>
    <source>
        <strain evidence="2">cv. PAL-ZL1</strain>
    </source>
</reference>
<proteinExistence type="predicted"/>
<evidence type="ECO:0000313" key="2">
    <source>
        <dbReference type="Proteomes" id="UP000309997"/>
    </source>
</evidence>
<sequence>MLVFSHKERLVLFVVSWFDELVDDLRVLVSQQGTMEGPSRSTAEIENDGNRKEIYVYNQFARAKKRAIRTFEKEDLGGGPEYTFHFVVMCNMDDLDLCSLITSQLPRSLFSICKKLVVLELSKNIVLDVPGFSLSPLKTMAKDNRRKRYKTANKDMICRLPNEILGHLSFFLYKQWISAAIKDNLEGLILYTSDHVLLPRRIFSCEKLVVLDLSYRIDIDLLGVGVRFPCLKVLHLQDLLMLDDHASIQKLLAGSPVLEALKIEHEDCESWNALRICSSSLKGLIIRFTFIAYYVKDPDCRALRGITRPMTRWSCRLGEHKKPLQQLKFEFQLRKSKARGRRRVSTNMNSKQFAKGGAEAIQKISRNAKTKGPERKEKEGETYKNSHFKPNSIKSKPPEL</sequence>
<accession>A0ACC4B3E3</accession>
<organism evidence="1 2">
    <name type="scientific">Populus alba</name>
    <name type="common">White poplar</name>
    <dbReference type="NCBI Taxonomy" id="43335"/>
    <lineage>
        <taxon>Eukaryota</taxon>
        <taxon>Viridiplantae</taxon>
        <taxon>Streptophyta</taxon>
        <taxon>Embryophyta</taxon>
        <taxon>Tracheophyta</taxon>
        <taxon>Spermatophyta</taxon>
        <taxon>Magnoliopsida</taxon>
        <taxon>eudicotyledons</taxon>
        <taxon>Gunneridae</taxon>
        <taxon>Pentapetalae</taxon>
        <taxon>rosids</taxon>
        <taxon>fabids</taxon>
        <taxon>Malpighiales</taxon>
        <taxon>Salicaceae</taxon>
        <taxon>Saliceae</taxon>
        <taxon>Populus</taxon>
    </lineage>
</organism>
<gene>
    <name evidence="1" type="ORF">D5086_026904</name>
</gene>
<dbReference type="Proteomes" id="UP000309997">
    <property type="component" value="Unassembled WGS sequence"/>
</dbReference>
<protein>
    <submittedName>
        <fullName evidence="1">Uncharacterized protein</fullName>
    </submittedName>
</protein>
<keyword evidence="2" id="KW-1185">Reference proteome</keyword>
<comment type="caution">
    <text evidence="1">The sequence shown here is derived from an EMBL/GenBank/DDBJ whole genome shotgun (WGS) entry which is preliminary data.</text>
</comment>
<dbReference type="EMBL" id="RCHU02000014">
    <property type="protein sequence ID" value="KAL3573000.1"/>
    <property type="molecule type" value="Genomic_DNA"/>
</dbReference>